<feature type="domain" description="Thiolase C-terminal" evidence="1">
    <location>
        <begin position="270"/>
        <end position="360"/>
    </location>
</feature>
<accession>A0A160V9M8</accession>
<dbReference type="Gene3D" id="3.40.47.10">
    <property type="match status" value="1"/>
</dbReference>
<evidence type="ECO:0000259" key="1">
    <source>
        <dbReference type="Pfam" id="PF22691"/>
    </source>
</evidence>
<dbReference type="EMBL" id="FAXA01000315">
    <property type="protein sequence ID" value="CUV02811.1"/>
    <property type="molecule type" value="Genomic_DNA"/>
</dbReference>
<dbReference type="Pfam" id="PF22691">
    <property type="entry name" value="Thiolase_C_1"/>
    <property type="match status" value="1"/>
</dbReference>
<dbReference type="InterPro" id="IPR055140">
    <property type="entry name" value="Thiolase_C_2"/>
</dbReference>
<protein>
    <submittedName>
        <fullName evidence="2">Putative thiolase</fullName>
    </submittedName>
</protein>
<dbReference type="CDD" id="cd00829">
    <property type="entry name" value="SCP-x_thiolase"/>
    <property type="match status" value="1"/>
</dbReference>
<reference evidence="2" key="1">
    <citation type="submission" date="2015-10" db="EMBL/GenBank/DDBJ databases">
        <authorList>
            <person name="Gilbert D.G."/>
        </authorList>
    </citation>
    <scope>NUCLEOTIDE SEQUENCE</scope>
</reference>
<gene>
    <name evidence="2" type="ORF">MGWOODY_Clf1196</name>
</gene>
<dbReference type="PIRSF" id="PIRSF000429">
    <property type="entry name" value="Ac-CoA_Ac_transf"/>
    <property type="match status" value="1"/>
</dbReference>
<sequence length="406" mass="43618">METSLVGKYAIVGIGETEYSRGSGRSTRAMGAMAIRRAMDDAGLGSGDVDGMLSYHSGDSTPSTSIMYDLGLRPNFYMDCSGGGSSSEALIGLAMGAIEAGMCDTVAIFRSMNGYSNFRIGGTGARAASGISGIDLMKRPYGLISAVQQFAFNFTKHMATYGVKSEDLAHIKVAHSNHASNNPKAMMKQRVTVQDVMDSRWIIRPVAHLLDCCLETDNATCVIVTSAERAKNLKQTPAHIIGVQGRGTKPGGDFHFQHGSMGRVAGHYIGPRIFDMAGVKHEDIDVTGCYDAFTYTVMLQLEDYGWCKKGEAKDYVKSGVINLGGKVPNNTSGGHLCEAYTHGMNMVIENVRQLRGTVDDYCPNAANGEHTYDYSEGGCRQVKDAETSMNMGWGTPAVGSALIMRK</sequence>
<dbReference type="PANTHER" id="PTHR42870">
    <property type="entry name" value="ACETYL-COA C-ACETYLTRANSFERASE"/>
    <property type="match status" value="1"/>
</dbReference>
<dbReference type="InterPro" id="IPR016039">
    <property type="entry name" value="Thiolase-like"/>
</dbReference>
<organism evidence="2">
    <name type="scientific">hydrothermal vent metagenome</name>
    <dbReference type="NCBI Taxonomy" id="652676"/>
    <lineage>
        <taxon>unclassified sequences</taxon>
        <taxon>metagenomes</taxon>
        <taxon>ecological metagenomes</taxon>
    </lineage>
</organism>
<dbReference type="SUPFAM" id="SSF53901">
    <property type="entry name" value="Thiolase-like"/>
    <property type="match status" value="2"/>
</dbReference>
<dbReference type="AlphaFoldDB" id="A0A160V9M8"/>
<dbReference type="GO" id="GO:0016747">
    <property type="term" value="F:acyltransferase activity, transferring groups other than amino-acyl groups"/>
    <property type="evidence" value="ECO:0007669"/>
    <property type="project" value="InterPro"/>
</dbReference>
<dbReference type="InterPro" id="IPR002155">
    <property type="entry name" value="Thiolase"/>
</dbReference>
<name>A0A160V9M8_9ZZZZ</name>
<dbReference type="PANTHER" id="PTHR42870:SF1">
    <property type="entry name" value="NON-SPECIFIC LIPID-TRANSFER PROTEIN-LIKE 2"/>
    <property type="match status" value="1"/>
</dbReference>
<proteinExistence type="predicted"/>
<evidence type="ECO:0000313" key="2">
    <source>
        <dbReference type="EMBL" id="CUV02811.1"/>
    </source>
</evidence>